<evidence type="ECO:0000313" key="8">
    <source>
        <dbReference type="Proteomes" id="UP000095281"/>
    </source>
</evidence>
<feature type="domain" description="Cation-transporting P-type ATPase C-terminal" evidence="7">
    <location>
        <begin position="123"/>
        <end position="158"/>
    </location>
</feature>
<dbReference type="GO" id="GO:0046872">
    <property type="term" value="F:metal ion binding"/>
    <property type="evidence" value="ECO:0007669"/>
    <property type="project" value="UniProtKB-KW"/>
</dbReference>
<keyword evidence="5" id="KW-1133">Transmembrane helix</keyword>
<evidence type="ECO:0000256" key="5">
    <source>
        <dbReference type="ARBA" id="ARBA00022989"/>
    </source>
</evidence>
<dbReference type="InterPro" id="IPR023214">
    <property type="entry name" value="HAD_sf"/>
</dbReference>
<dbReference type="Gene3D" id="1.20.1110.10">
    <property type="entry name" value="Calcium-transporting ATPase, transmembrane domain"/>
    <property type="match status" value="1"/>
</dbReference>
<sequence length="164" mass="18225">MDDCETMGNVTNICIDKTGALTTNKMNVDHGSSDDVPETISICQKAGIELRIVTGDNIITARSVAMSFGILKAGDDFLVLEAKEFNERIRNIDGEIVQEKLDEIWPKLRVLANASPIDKYNLTVQMFWIDLFVSCMGALALAADPPTEDLLERKPYGRERFGLK</sequence>
<dbReference type="PANTHER" id="PTHR24093">
    <property type="entry name" value="CATION TRANSPORTING ATPASE"/>
    <property type="match status" value="1"/>
</dbReference>
<dbReference type="GO" id="GO:0005388">
    <property type="term" value="F:P-type calcium transporter activity"/>
    <property type="evidence" value="ECO:0007669"/>
    <property type="project" value="TreeGrafter"/>
</dbReference>
<name>A0A1I8BCD7_MELHA</name>
<evidence type="ECO:0000256" key="6">
    <source>
        <dbReference type="ARBA" id="ARBA00023136"/>
    </source>
</evidence>
<dbReference type="AlphaFoldDB" id="A0A1I8BCD7"/>
<dbReference type="Pfam" id="PF00689">
    <property type="entry name" value="Cation_ATPase_C"/>
    <property type="match status" value="1"/>
</dbReference>
<dbReference type="SUPFAM" id="SSF81665">
    <property type="entry name" value="Calcium ATPase, transmembrane domain M"/>
    <property type="match status" value="1"/>
</dbReference>
<evidence type="ECO:0000256" key="2">
    <source>
        <dbReference type="ARBA" id="ARBA00022692"/>
    </source>
</evidence>
<dbReference type="Proteomes" id="UP000095281">
    <property type="component" value="Unplaced"/>
</dbReference>
<comment type="subcellular location">
    <subcellularLocation>
        <location evidence="1">Endomembrane system</location>
        <topology evidence="1">Multi-pass membrane protein</topology>
    </subcellularLocation>
</comment>
<keyword evidence="4" id="KW-0460">Magnesium</keyword>
<dbReference type="GO" id="GO:0005886">
    <property type="term" value="C:plasma membrane"/>
    <property type="evidence" value="ECO:0007669"/>
    <property type="project" value="TreeGrafter"/>
</dbReference>
<dbReference type="GO" id="GO:0051480">
    <property type="term" value="P:regulation of cytosolic calcium ion concentration"/>
    <property type="evidence" value="ECO:0007669"/>
    <property type="project" value="TreeGrafter"/>
</dbReference>
<dbReference type="PANTHER" id="PTHR24093:SF369">
    <property type="entry name" value="CALCIUM-TRANSPORTING ATPASE"/>
    <property type="match status" value="1"/>
</dbReference>
<dbReference type="InterPro" id="IPR006068">
    <property type="entry name" value="ATPase_P-typ_cation-transptr_C"/>
</dbReference>
<dbReference type="InterPro" id="IPR023298">
    <property type="entry name" value="ATPase_P-typ_TM_dom_sf"/>
</dbReference>
<dbReference type="Gene3D" id="3.40.50.1000">
    <property type="entry name" value="HAD superfamily/HAD-like"/>
    <property type="match status" value="2"/>
</dbReference>
<keyword evidence="8" id="KW-1185">Reference proteome</keyword>
<evidence type="ECO:0000256" key="4">
    <source>
        <dbReference type="ARBA" id="ARBA00022842"/>
    </source>
</evidence>
<proteinExistence type="predicted"/>
<evidence type="ECO:0000313" key="9">
    <source>
        <dbReference type="WBParaSite" id="MhA1_Contig1849.frz3.gene4"/>
    </source>
</evidence>
<dbReference type="GO" id="GO:0012505">
    <property type="term" value="C:endomembrane system"/>
    <property type="evidence" value="ECO:0007669"/>
    <property type="project" value="UniProtKB-SubCell"/>
</dbReference>
<accession>A0A1I8BCD7</accession>
<keyword evidence="6" id="KW-0472">Membrane</keyword>
<keyword evidence="2" id="KW-0812">Transmembrane</keyword>
<protein>
    <submittedName>
        <fullName evidence="9">Cation_ATPase_C domain-containing protein</fullName>
    </submittedName>
</protein>
<dbReference type="WBParaSite" id="MhA1_Contig1849.frz3.gene4">
    <property type="protein sequence ID" value="MhA1_Contig1849.frz3.gene4"/>
    <property type="gene ID" value="MhA1_Contig1849.frz3.gene4"/>
</dbReference>
<reference evidence="9" key="1">
    <citation type="submission" date="2016-11" db="UniProtKB">
        <authorList>
            <consortium name="WormBaseParasite"/>
        </authorList>
    </citation>
    <scope>IDENTIFICATION</scope>
</reference>
<evidence type="ECO:0000259" key="7">
    <source>
        <dbReference type="Pfam" id="PF00689"/>
    </source>
</evidence>
<dbReference type="SUPFAM" id="SSF56784">
    <property type="entry name" value="HAD-like"/>
    <property type="match status" value="1"/>
</dbReference>
<evidence type="ECO:0000256" key="1">
    <source>
        <dbReference type="ARBA" id="ARBA00004127"/>
    </source>
</evidence>
<organism evidence="8 9">
    <name type="scientific">Meloidogyne hapla</name>
    <name type="common">Root-knot nematode worm</name>
    <dbReference type="NCBI Taxonomy" id="6305"/>
    <lineage>
        <taxon>Eukaryota</taxon>
        <taxon>Metazoa</taxon>
        <taxon>Ecdysozoa</taxon>
        <taxon>Nematoda</taxon>
        <taxon>Chromadorea</taxon>
        <taxon>Rhabditida</taxon>
        <taxon>Tylenchina</taxon>
        <taxon>Tylenchomorpha</taxon>
        <taxon>Tylenchoidea</taxon>
        <taxon>Meloidogynidae</taxon>
        <taxon>Meloidogyninae</taxon>
        <taxon>Meloidogyne</taxon>
    </lineage>
</organism>
<dbReference type="InterPro" id="IPR036412">
    <property type="entry name" value="HAD-like_sf"/>
</dbReference>
<keyword evidence="3" id="KW-0479">Metal-binding</keyword>
<evidence type="ECO:0000256" key="3">
    <source>
        <dbReference type="ARBA" id="ARBA00022723"/>
    </source>
</evidence>